<proteinExistence type="predicted"/>
<dbReference type="Proteomes" id="UP000712600">
    <property type="component" value="Unassembled WGS sequence"/>
</dbReference>
<accession>A0A8S9SSE0</accession>
<gene>
    <name evidence="2" type="ORF">F2Q69_00035486</name>
</gene>
<feature type="compositionally biased region" description="Polar residues" evidence="1">
    <location>
        <begin position="82"/>
        <end position="95"/>
    </location>
</feature>
<evidence type="ECO:0000313" key="2">
    <source>
        <dbReference type="EMBL" id="KAF3603678.1"/>
    </source>
</evidence>
<evidence type="ECO:0000313" key="3">
    <source>
        <dbReference type="Proteomes" id="UP000712600"/>
    </source>
</evidence>
<comment type="caution">
    <text evidence="2">The sequence shown here is derived from an EMBL/GenBank/DDBJ whole genome shotgun (WGS) entry which is preliminary data.</text>
</comment>
<protein>
    <submittedName>
        <fullName evidence="2">Uncharacterized protein</fullName>
    </submittedName>
</protein>
<feature type="region of interest" description="Disordered" evidence="1">
    <location>
        <begin position="1"/>
        <end position="104"/>
    </location>
</feature>
<evidence type="ECO:0000256" key="1">
    <source>
        <dbReference type="SAM" id="MobiDB-lite"/>
    </source>
</evidence>
<dbReference type="EMBL" id="QGKX02000004">
    <property type="protein sequence ID" value="KAF3603678.1"/>
    <property type="molecule type" value="Genomic_DNA"/>
</dbReference>
<sequence>MKRKEFRSEFKKNANEEPIGGLSNCTTRQMGELDDSFGPTRPFGPTRRMGELDGAFGPTHPFGELDALRRRRESSDKSSKRVATQQTNACSARSLHSNRARAKARSLRSDRASILLGRYIATEISGTSGKLGFSYFPNLNGNRQCKFRFPQFGARRRRGTDQSNPQKPLNDHERYARLNLGFSDLVCHIQTRSLGVSGDEPSLLCPTSIHTP</sequence>
<reference evidence="2" key="1">
    <citation type="submission" date="2019-12" db="EMBL/GenBank/DDBJ databases">
        <title>Genome sequencing and annotation of Brassica cretica.</title>
        <authorList>
            <person name="Studholme D.J."/>
            <person name="Sarris P."/>
        </authorList>
    </citation>
    <scope>NUCLEOTIDE SEQUENCE</scope>
    <source>
        <strain evidence="2">PFS-109/04</strain>
        <tissue evidence="2">Leaf</tissue>
    </source>
</reference>
<name>A0A8S9SSE0_BRACR</name>
<organism evidence="2 3">
    <name type="scientific">Brassica cretica</name>
    <name type="common">Mustard</name>
    <dbReference type="NCBI Taxonomy" id="69181"/>
    <lineage>
        <taxon>Eukaryota</taxon>
        <taxon>Viridiplantae</taxon>
        <taxon>Streptophyta</taxon>
        <taxon>Embryophyta</taxon>
        <taxon>Tracheophyta</taxon>
        <taxon>Spermatophyta</taxon>
        <taxon>Magnoliopsida</taxon>
        <taxon>eudicotyledons</taxon>
        <taxon>Gunneridae</taxon>
        <taxon>Pentapetalae</taxon>
        <taxon>rosids</taxon>
        <taxon>malvids</taxon>
        <taxon>Brassicales</taxon>
        <taxon>Brassicaceae</taxon>
        <taxon>Brassiceae</taxon>
        <taxon>Brassica</taxon>
    </lineage>
</organism>
<feature type="region of interest" description="Disordered" evidence="1">
    <location>
        <begin position="153"/>
        <end position="172"/>
    </location>
</feature>
<dbReference type="AlphaFoldDB" id="A0A8S9SSE0"/>
<feature type="compositionally biased region" description="Basic and acidic residues" evidence="1">
    <location>
        <begin position="1"/>
        <end position="15"/>
    </location>
</feature>